<dbReference type="PANTHER" id="PTHR46401">
    <property type="entry name" value="GLYCOSYLTRANSFERASE WBBK-RELATED"/>
    <property type="match status" value="1"/>
</dbReference>
<organism evidence="4">
    <name type="scientific">marine sediment metagenome</name>
    <dbReference type="NCBI Taxonomy" id="412755"/>
    <lineage>
        <taxon>unclassified sequences</taxon>
        <taxon>metagenomes</taxon>
        <taxon>ecological metagenomes</taxon>
    </lineage>
</organism>
<comment type="caution">
    <text evidence="4">The sequence shown here is derived from an EMBL/GenBank/DDBJ whole genome shotgun (WGS) entry which is preliminary data.</text>
</comment>
<feature type="region of interest" description="Disordered" evidence="2">
    <location>
        <begin position="413"/>
        <end position="448"/>
    </location>
</feature>
<reference evidence="4" key="1">
    <citation type="journal article" date="2015" name="Nature">
        <title>Complex archaea that bridge the gap between prokaryotes and eukaryotes.</title>
        <authorList>
            <person name="Spang A."/>
            <person name="Saw J.H."/>
            <person name="Jorgensen S.L."/>
            <person name="Zaremba-Niedzwiedzka K."/>
            <person name="Martijn J."/>
            <person name="Lind A.E."/>
            <person name="van Eijk R."/>
            <person name="Schleper C."/>
            <person name="Guy L."/>
            <person name="Ettema T.J."/>
        </authorList>
    </citation>
    <scope>NUCLEOTIDE SEQUENCE</scope>
</reference>
<evidence type="ECO:0000256" key="1">
    <source>
        <dbReference type="ARBA" id="ARBA00022679"/>
    </source>
</evidence>
<gene>
    <name evidence="4" type="ORF">LCGC14_0508720</name>
</gene>
<dbReference type="Pfam" id="PF00534">
    <property type="entry name" value="Glycos_transf_1"/>
    <property type="match status" value="1"/>
</dbReference>
<evidence type="ECO:0000313" key="4">
    <source>
        <dbReference type="EMBL" id="KKN62753.1"/>
    </source>
</evidence>
<dbReference type="AlphaFoldDB" id="A0A0F9VA89"/>
<evidence type="ECO:0000259" key="3">
    <source>
        <dbReference type="Pfam" id="PF00534"/>
    </source>
</evidence>
<sequence length="448" mass="49778">MIIFLSDLDLKGSGYMNIALALCNQLVARGKKVTALGIGYTGEEHHWPFSLLPVQRHMWMTHAPAMMHNLHQLGISGRNEPVEAVVIALDIPLQIGIANAKKIPVPHIGIFPVEDGPICQTWAMGLGNLNARLVISEHGKNMLEDAGAECEHIRIGLDTKAWRMPIEGEKRQLRKSMGFEDEDFVIVTVADNQERKNLSATMEIIAKAREKYARIHWILVTRKESPVGWRLDDLALKYGMTGNFVCLERGISFAEMWRLVALSNLFMLTSKAEGLGMPAIEAMAAGVPVLATHAAALIEHIFEDAETARINTNYDGERGFTIPVEFTHIDVWGNSRRSYVDVEAGAAQLLKIIKYWETKNKNSTLAEIITRARLYAEGRNWDVAGILLEDVIDREIAKEKLAANPVQNTAQQIGTIPSGVPQPVPPIVEDISENSEVNQNGEEEKVEE</sequence>
<dbReference type="GO" id="GO:0016757">
    <property type="term" value="F:glycosyltransferase activity"/>
    <property type="evidence" value="ECO:0007669"/>
    <property type="project" value="InterPro"/>
</dbReference>
<keyword evidence="1" id="KW-0808">Transferase</keyword>
<proteinExistence type="predicted"/>
<accession>A0A0F9VA89</accession>
<evidence type="ECO:0000256" key="2">
    <source>
        <dbReference type="SAM" id="MobiDB-lite"/>
    </source>
</evidence>
<dbReference type="GO" id="GO:0009103">
    <property type="term" value="P:lipopolysaccharide biosynthetic process"/>
    <property type="evidence" value="ECO:0007669"/>
    <property type="project" value="TreeGrafter"/>
</dbReference>
<name>A0A0F9VA89_9ZZZZ</name>
<dbReference type="SUPFAM" id="SSF53756">
    <property type="entry name" value="UDP-Glycosyltransferase/glycogen phosphorylase"/>
    <property type="match status" value="1"/>
</dbReference>
<protein>
    <recommendedName>
        <fullName evidence="3">Glycosyl transferase family 1 domain-containing protein</fullName>
    </recommendedName>
</protein>
<dbReference type="EMBL" id="LAZR01000614">
    <property type="protein sequence ID" value="KKN62753.1"/>
    <property type="molecule type" value="Genomic_DNA"/>
</dbReference>
<dbReference type="PANTHER" id="PTHR46401:SF2">
    <property type="entry name" value="GLYCOSYLTRANSFERASE WBBK-RELATED"/>
    <property type="match status" value="1"/>
</dbReference>
<dbReference type="InterPro" id="IPR001296">
    <property type="entry name" value="Glyco_trans_1"/>
</dbReference>
<dbReference type="CDD" id="cd03801">
    <property type="entry name" value="GT4_PimA-like"/>
    <property type="match status" value="1"/>
</dbReference>
<dbReference type="Gene3D" id="3.40.50.2000">
    <property type="entry name" value="Glycogen Phosphorylase B"/>
    <property type="match status" value="1"/>
</dbReference>
<feature type="domain" description="Glycosyl transferase family 1" evidence="3">
    <location>
        <begin position="170"/>
        <end position="310"/>
    </location>
</feature>